<dbReference type="OrthoDB" id="316821at2759"/>
<dbReference type="EMBL" id="CAJJDO010000046">
    <property type="protein sequence ID" value="CAD8167193.1"/>
    <property type="molecule type" value="Genomic_DNA"/>
</dbReference>
<accession>A0A8S1USP0</accession>
<evidence type="ECO:0000313" key="2">
    <source>
        <dbReference type="Proteomes" id="UP000689195"/>
    </source>
</evidence>
<evidence type="ECO:0000313" key="1">
    <source>
        <dbReference type="EMBL" id="CAD8167193.1"/>
    </source>
</evidence>
<organism evidence="1 2">
    <name type="scientific">Paramecium pentaurelia</name>
    <dbReference type="NCBI Taxonomy" id="43138"/>
    <lineage>
        <taxon>Eukaryota</taxon>
        <taxon>Sar</taxon>
        <taxon>Alveolata</taxon>
        <taxon>Ciliophora</taxon>
        <taxon>Intramacronucleata</taxon>
        <taxon>Oligohymenophorea</taxon>
        <taxon>Peniculida</taxon>
        <taxon>Parameciidae</taxon>
        <taxon>Paramecium</taxon>
    </lineage>
</organism>
<dbReference type="AlphaFoldDB" id="A0A8S1USP0"/>
<comment type="caution">
    <text evidence="1">The sequence shown here is derived from an EMBL/GenBank/DDBJ whole genome shotgun (WGS) entry which is preliminary data.</text>
</comment>
<protein>
    <submittedName>
        <fullName evidence="1">Uncharacterized protein</fullName>
    </submittedName>
</protein>
<gene>
    <name evidence="1" type="ORF">PPENT_87.1.T0460277</name>
</gene>
<sequence length="240" mass="28743">MCVECLYENRVEIKQAAPINKFHETLLKKFKENQLEDTSELIKNKIGFKQLLSETEAIMKKLWEDLASSIKLIYEMIEQENNSYINLIINNDNLAESSFIDLEKLVQIQNGEILDDWNYKKNSYVKKLDKAKQWLEKEVKNFIEKFKQQMNEILQMFQIETKEQLIWKEGTKQIRGFFWNYSFKLHQITLQYLIQITILKDIEICLKLSQYQKQKCLILKLSIRICIAKQYVKNGKALKR</sequence>
<proteinExistence type="predicted"/>
<name>A0A8S1USP0_9CILI</name>
<reference evidence="1" key="1">
    <citation type="submission" date="2021-01" db="EMBL/GenBank/DDBJ databases">
        <authorList>
            <consortium name="Genoscope - CEA"/>
            <person name="William W."/>
        </authorList>
    </citation>
    <scope>NUCLEOTIDE SEQUENCE</scope>
</reference>
<dbReference type="Proteomes" id="UP000689195">
    <property type="component" value="Unassembled WGS sequence"/>
</dbReference>
<keyword evidence="2" id="KW-1185">Reference proteome</keyword>